<dbReference type="OrthoDB" id="77201at2759"/>
<dbReference type="GO" id="GO:0042973">
    <property type="term" value="F:glucan endo-1,3-beta-D-glucosidase activity"/>
    <property type="evidence" value="ECO:0007669"/>
    <property type="project" value="UniProtKB-EC"/>
</dbReference>
<evidence type="ECO:0000313" key="7">
    <source>
        <dbReference type="Proteomes" id="UP000283895"/>
    </source>
</evidence>
<dbReference type="Proteomes" id="UP000283895">
    <property type="component" value="Unassembled WGS sequence"/>
</dbReference>
<comment type="similarity">
    <text evidence="3">Belongs to the glycosyl hydrolase 17 family.</text>
</comment>
<comment type="catalytic activity">
    <reaction evidence="1">
        <text>Hydrolysis of (1-&gt;3)-beta-D-glucosidic linkages in (1-&gt;3)-beta-D-glucans.</text>
        <dbReference type="EC" id="3.2.1.39"/>
    </reaction>
</comment>
<evidence type="ECO:0000256" key="5">
    <source>
        <dbReference type="ARBA" id="ARBA00022801"/>
    </source>
</evidence>
<comment type="caution">
    <text evidence="6">The sequence shown here is derived from an EMBL/GenBank/DDBJ whole genome shotgun (WGS) entry which is preliminary data.</text>
</comment>
<protein>
    <recommendedName>
        <fullName evidence="4">glucan endo-1,3-beta-D-glucosidase</fullName>
        <ecNumber evidence="4">3.2.1.39</ecNumber>
    </recommendedName>
</protein>
<dbReference type="GO" id="GO:0009986">
    <property type="term" value="C:cell surface"/>
    <property type="evidence" value="ECO:0007669"/>
    <property type="project" value="TreeGrafter"/>
</dbReference>
<dbReference type="PANTHER" id="PTHR16631:SF13">
    <property type="entry name" value="GLUCAN ENDO-1,3-BETA-GLUCOSIDASE EGLC-RELATED"/>
    <property type="match status" value="1"/>
</dbReference>
<accession>A0A423VMN3</accession>
<keyword evidence="5" id="KW-0378">Hydrolase</keyword>
<evidence type="ECO:0000256" key="2">
    <source>
        <dbReference type="ARBA" id="ARBA00004196"/>
    </source>
</evidence>
<dbReference type="InterPro" id="IPR017853">
    <property type="entry name" value="GH"/>
</dbReference>
<comment type="subcellular location">
    <subcellularLocation>
        <location evidence="2">Cell envelope</location>
    </subcellularLocation>
</comment>
<dbReference type="EMBL" id="LKEA01000051">
    <property type="protein sequence ID" value="ROV92181.1"/>
    <property type="molecule type" value="Genomic_DNA"/>
</dbReference>
<dbReference type="GO" id="GO:0009277">
    <property type="term" value="C:fungal-type cell wall"/>
    <property type="evidence" value="ECO:0007669"/>
    <property type="project" value="TreeGrafter"/>
</dbReference>
<dbReference type="GO" id="GO:0005576">
    <property type="term" value="C:extracellular region"/>
    <property type="evidence" value="ECO:0007669"/>
    <property type="project" value="TreeGrafter"/>
</dbReference>
<dbReference type="InterPro" id="IPR050732">
    <property type="entry name" value="Beta-glucan_modifiers"/>
</dbReference>
<dbReference type="GO" id="GO:0071555">
    <property type="term" value="P:cell wall organization"/>
    <property type="evidence" value="ECO:0007669"/>
    <property type="project" value="TreeGrafter"/>
</dbReference>
<evidence type="ECO:0000256" key="3">
    <source>
        <dbReference type="ARBA" id="ARBA00008773"/>
    </source>
</evidence>
<gene>
    <name evidence="6" type="ORF">VMCG_09318</name>
</gene>
<keyword evidence="7" id="KW-1185">Reference proteome</keyword>
<dbReference type="AlphaFoldDB" id="A0A423VMN3"/>
<dbReference type="SUPFAM" id="SSF51445">
    <property type="entry name" value="(Trans)glycosidases"/>
    <property type="match status" value="1"/>
</dbReference>
<evidence type="ECO:0000256" key="4">
    <source>
        <dbReference type="ARBA" id="ARBA00012780"/>
    </source>
</evidence>
<dbReference type="EC" id="3.2.1.39" evidence="4"/>
<evidence type="ECO:0000313" key="6">
    <source>
        <dbReference type="EMBL" id="ROV92181.1"/>
    </source>
</evidence>
<name>A0A423VMN3_9PEZI</name>
<organism evidence="6 7">
    <name type="scientific">Cytospora schulzeri</name>
    <dbReference type="NCBI Taxonomy" id="448051"/>
    <lineage>
        <taxon>Eukaryota</taxon>
        <taxon>Fungi</taxon>
        <taxon>Dikarya</taxon>
        <taxon>Ascomycota</taxon>
        <taxon>Pezizomycotina</taxon>
        <taxon>Sordariomycetes</taxon>
        <taxon>Sordariomycetidae</taxon>
        <taxon>Diaporthales</taxon>
        <taxon>Cytosporaceae</taxon>
        <taxon>Cytospora</taxon>
    </lineage>
</organism>
<sequence length="343" mass="36384">MVCTKKATQTAAAVATAASSIFSGYTGADATPVSNVVSKSASVSAANSGIKGFNYGAFFLDNSAKQQADFEYEFNRAQNLANTTGWNSARLYTMVQSGTTSDPISAIPAAIASKTSLLLGMWVSGSTSAITNEIAALKAAIAQYGTDFTDLVTGISVGSEDLYRAAQGDATSPGVDVDTLISYITRVRKAIAGTSLEGIPVGHVDTYDSFENGTNTKIINEIDWIGFDGYPYWEKANGNSIEDASHLFYNGLNKTKAIAGDKPVYVTETGWPVSGDKYGQAVASDANARKYWKDIACTLTENNINVWWYILQESQMGHASPDFGLFGAGDLATVPQSYDLSCP</sequence>
<dbReference type="Gene3D" id="3.20.20.80">
    <property type="entry name" value="Glycosidases"/>
    <property type="match status" value="1"/>
</dbReference>
<proteinExistence type="inferred from homology"/>
<dbReference type="PANTHER" id="PTHR16631">
    <property type="entry name" value="GLUCAN 1,3-BETA-GLUCOSIDASE"/>
    <property type="match status" value="1"/>
</dbReference>
<evidence type="ECO:0000256" key="1">
    <source>
        <dbReference type="ARBA" id="ARBA00000382"/>
    </source>
</evidence>
<reference evidence="6 7" key="1">
    <citation type="submission" date="2015-09" db="EMBL/GenBank/DDBJ databases">
        <title>Host preference determinants of Valsa canker pathogens revealed by comparative genomics.</title>
        <authorList>
            <person name="Yin Z."/>
            <person name="Huang L."/>
        </authorList>
    </citation>
    <scope>NUCLEOTIDE SEQUENCE [LARGE SCALE GENOMIC DNA]</scope>
    <source>
        <strain evidence="6 7">03-1</strain>
    </source>
</reference>